<dbReference type="SUPFAM" id="SSF52540">
    <property type="entry name" value="P-loop containing nucleoside triphosphate hydrolases"/>
    <property type="match status" value="1"/>
</dbReference>
<dbReference type="Gene3D" id="3.40.50.300">
    <property type="entry name" value="P-loop containing nucleotide triphosphate hydrolases"/>
    <property type="match status" value="1"/>
</dbReference>
<accession>A0A9X0R2I6</accession>
<name>A0A9X0R2I6_9PROT</name>
<dbReference type="EMBL" id="JACOMF010000053">
    <property type="protein sequence ID" value="MBC4018395.1"/>
    <property type="molecule type" value="Genomic_DNA"/>
</dbReference>
<evidence type="ECO:0000313" key="4">
    <source>
        <dbReference type="Proteomes" id="UP000600101"/>
    </source>
</evidence>
<dbReference type="InterPro" id="IPR050678">
    <property type="entry name" value="DNA_Partitioning_ATPase"/>
</dbReference>
<organism evidence="3 4">
    <name type="scientific">Siccirubricoccus deserti</name>
    <dbReference type="NCBI Taxonomy" id="2013562"/>
    <lineage>
        <taxon>Bacteria</taxon>
        <taxon>Pseudomonadati</taxon>
        <taxon>Pseudomonadota</taxon>
        <taxon>Alphaproteobacteria</taxon>
        <taxon>Acetobacterales</taxon>
        <taxon>Roseomonadaceae</taxon>
        <taxon>Siccirubricoccus</taxon>
    </lineage>
</organism>
<evidence type="ECO:0000256" key="1">
    <source>
        <dbReference type="SAM" id="MobiDB-lite"/>
    </source>
</evidence>
<reference evidence="3" key="1">
    <citation type="submission" date="2020-08" db="EMBL/GenBank/DDBJ databases">
        <authorList>
            <person name="Hu Y."/>
            <person name="Nguyen S.V."/>
            <person name="Li F."/>
            <person name="Fanning S."/>
        </authorList>
    </citation>
    <scope>NUCLEOTIDE SEQUENCE</scope>
    <source>
        <strain evidence="3">SYSU D8009</strain>
    </source>
</reference>
<dbReference type="InterPro" id="IPR027417">
    <property type="entry name" value="P-loop_NTPase"/>
</dbReference>
<feature type="region of interest" description="Disordered" evidence="1">
    <location>
        <begin position="140"/>
        <end position="214"/>
    </location>
</feature>
<proteinExistence type="predicted"/>
<feature type="compositionally biased region" description="Basic residues" evidence="1">
    <location>
        <begin position="147"/>
        <end position="158"/>
    </location>
</feature>
<dbReference type="Pfam" id="PF01656">
    <property type="entry name" value="CbiA"/>
    <property type="match status" value="1"/>
</dbReference>
<dbReference type="PANTHER" id="PTHR13696">
    <property type="entry name" value="P-LOOP CONTAINING NUCLEOSIDE TRIPHOSPHATE HYDROLASE"/>
    <property type="match status" value="1"/>
</dbReference>
<gene>
    <name evidence="3" type="ORF">H7965_24220</name>
</gene>
<evidence type="ECO:0000259" key="2">
    <source>
        <dbReference type="Pfam" id="PF01656"/>
    </source>
</evidence>
<dbReference type="Proteomes" id="UP000600101">
    <property type="component" value="Unassembled WGS sequence"/>
</dbReference>
<dbReference type="RefSeq" id="WP_186773148.1">
    <property type="nucleotide sequence ID" value="NZ_JACOMF010000053.1"/>
</dbReference>
<dbReference type="PANTHER" id="PTHR13696:SF96">
    <property type="entry name" value="COBQ_COBB_MIND_PARA NUCLEOTIDE BINDING DOMAIN-CONTAINING PROTEIN"/>
    <property type="match status" value="1"/>
</dbReference>
<feature type="domain" description="CobQ/CobB/MinD/ParA nucleotide binding" evidence="2">
    <location>
        <begin position="7"/>
        <end position="51"/>
    </location>
</feature>
<sequence>MLVLGCTSQKGGVAKSSLARLLAREFAAKGRRVLLADLDLLQATSLEWARRRVEAGLRPDVPVVGCESVKHALKQARQADVDCLVLDARGFADAQTLKVAWAAEALLIPSGLAVDDLLPAVRLAHELTRAGVPRVQIGMRSAAPATRRARSRRRHATSVRRATTASRLPGRSGPATAGLMTKAALPPRRAIRRCRPRPGPSRPAPWHSLRRGQA</sequence>
<comment type="caution">
    <text evidence="3">The sequence shown here is derived from an EMBL/GenBank/DDBJ whole genome shotgun (WGS) entry which is preliminary data.</text>
</comment>
<evidence type="ECO:0000313" key="3">
    <source>
        <dbReference type="EMBL" id="MBC4018395.1"/>
    </source>
</evidence>
<dbReference type="AlphaFoldDB" id="A0A9X0R2I6"/>
<dbReference type="InterPro" id="IPR002586">
    <property type="entry name" value="CobQ/CobB/MinD/ParA_Nub-bd_dom"/>
</dbReference>
<keyword evidence="4" id="KW-1185">Reference proteome</keyword>
<protein>
    <submittedName>
        <fullName evidence="3">AAA family ATPase</fullName>
    </submittedName>
</protein>